<gene>
    <name evidence="5" type="primary">gmr_4</name>
    <name evidence="5" type="ORF">GJW-30_1_02043</name>
</gene>
<feature type="transmembrane region" description="Helical" evidence="1">
    <location>
        <begin position="191"/>
        <end position="211"/>
    </location>
</feature>
<dbReference type="Pfam" id="PF00990">
    <property type="entry name" value="GGDEF"/>
    <property type="match status" value="1"/>
</dbReference>
<dbReference type="NCBIfam" id="TIGR00254">
    <property type="entry name" value="GGDEF"/>
    <property type="match status" value="1"/>
</dbReference>
<reference evidence="5 6" key="1">
    <citation type="submission" date="2015-08" db="EMBL/GenBank/DDBJ databases">
        <title>Investigation of the bacterial diversity of lava forest soil.</title>
        <authorList>
            <person name="Lee J.S."/>
        </authorList>
    </citation>
    <scope>NUCLEOTIDE SEQUENCE [LARGE SCALE GENOMIC DNA]</scope>
    <source>
        <strain evidence="5 6">GJW-30</strain>
    </source>
</reference>
<feature type="transmembrane region" description="Helical" evidence="1">
    <location>
        <begin position="33"/>
        <end position="55"/>
    </location>
</feature>
<feature type="transmembrane region" description="Helical" evidence="1">
    <location>
        <begin position="102"/>
        <end position="122"/>
    </location>
</feature>
<organism evidence="5 6">
    <name type="scientific">Variibacter gotjawalensis</name>
    <dbReference type="NCBI Taxonomy" id="1333996"/>
    <lineage>
        <taxon>Bacteria</taxon>
        <taxon>Pseudomonadati</taxon>
        <taxon>Pseudomonadota</taxon>
        <taxon>Alphaproteobacteria</taxon>
        <taxon>Hyphomicrobiales</taxon>
        <taxon>Nitrobacteraceae</taxon>
        <taxon>Variibacter</taxon>
    </lineage>
</organism>
<evidence type="ECO:0000259" key="4">
    <source>
        <dbReference type="PROSITE" id="PS50924"/>
    </source>
</evidence>
<dbReference type="InterPro" id="IPR043128">
    <property type="entry name" value="Rev_trsase/Diguanyl_cyclase"/>
</dbReference>
<dbReference type="SUPFAM" id="SSF55073">
    <property type="entry name" value="Nucleotide cyclase"/>
    <property type="match status" value="1"/>
</dbReference>
<feature type="transmembrane region" description="Helical" evidence="1">
    <location>
        <begin position="129"/>
        <end position="149"/>
    </location>
</feature>
<dbReference type="InterPro" id="IPR029787">
    <property type="entry name" value="Nucleotide_cyclase"/>
</dbReference>
<evidence type="ECO:0000313" key="5">
    <source>
        <dbReference type="EMBL" id="BAT59510.1"/>
    </source>
</evidence>
<dbReference type="Pfam" id="PF00563">
    <property type="entry name" value="EAL"/>
    <property type="match status" value="1"/>
</dbReference>
<dbReference type="PROSITE" id="PS50883">
    <property type="entry name" value="EAL"/>
    <property type="match status" value="1"/>
</dbReference>
<dbReference type="SMART" id="SM00267">
    <property type="entry name" value="GGDEF"/>
    <property type="match status" value="1"/>
</dbReference>
<dbReference type="Gene3D" id="3.30.70.270">
    <property type="match status" value="1"/>
</dbReference>
<dbReference type="InterPro" id="IPR001633">
    <property type="entry name" value="EAL_dom"/>
</dbReference>
<dbReference type="SMART" id="SM00052">
    <property type="entry name" value="EAL"/>
    <property type="match status" value="1"/>
</dbReference>
<keyword evidence="1" id="KW-0472">Membrane</keyword>
<accession>A0A0S3PU67</accession>
<proteinExistence type="predicted"/>
<evidence type="ECO:0000259" key="3">
    <source>
        <dbReference type="PROSITE" id="PS50887"/>
    </source>
</evidence>
<feature type="transmembrane region" description="Helical" evidence="1">
    <location>
        <begin position="231"/>
        <end position="256"/>
    </location>
</feature>
<feature type="transmembrane region" description="Helical" evidence="1">
    <location>
        <begin position="161"/>
        <end position="179"/>
    </location>
</feature>
<dbReference type="GO" id="GO:0071111">
    <property type="term" value="F:cyclic-guanylate-specific phosphodiesterase activity"/>
    <property type="evidence" value="ECO:0007669"/>
    <property type="project" value="UniProtKB-EC"/>
</dbReference>
<keyword evidence="5" id="KW-0378">Hydrolase</keyword>
<dbReference type="PROSITE" id="PS50924">
    <property type="entry name" value="MHYT"/>
    <property type="match status" value="1"/>
</dbReference>
<dbReference type="PANTHER" id="PTHR44757">
    <property type="entry name" value="DIGUANYLATE CYCLASE DGCP"/>
    <property type="match status" value="1"/>
</dbReference>
<feature type="domain" description="MHYT" evidence="4">
    <location>
        <begin position="31"/>
        <end position="218"/>
    </location>
</feature>
<dbReference type="Proteomes" id="UP000236884">
    <property type="component" value="Chromosome"/>
</dbReference>
<dbReference type="EC" id="3.1.4.52" evidence="5"/>
<protein>
    <submittedName>
        <fullName evidence="5">Cyclic di-GMP phosphodiesterase Gmr</fullName>
        <ecNumber evidence="5">3.1.4.52</ecNumber>
    </submittedName>
</protein>
<dbReference type="PROSITE" id="PS50887">
    <property type="entry name" value="GGDEF"/>
    <property type="match status" value="1"/>
</dbReference>
<keyword evidence="1" id="KW-1133">Transmembrane helix</keyword>
<dbReference type="SUPFAM" id="SSF141868">
    <property type="entry name" value="EAL domain-like"/>
    <property type="match status" value="1"/>
</dbReference>
<evidence type="ECO:0000259" key="2">
    <source>
        <dbReference type="PROSITE" id="PS50883"/>
    </source>
</evidence>
<name>A0A0S3PU67_9BRAD</name>
<keyword evidence="1" id="KW-0812">Transmembrane</keyword>
<dbReference type="Gene3D" id="3.20.20.450">
    <property type="entry name" value="EAL domain"/>
    <property type="match status" value="1"/>
</dbReference>
<dbReference type="CDD" id="cd01949">
    <property type="entry name" value="GGDEF"/>
    <property type="match status" value="1"/>
</dbReference>
<feature type="transmembrane region" description="Helical" evidence="1">
    <location>
        <begin position="67"/>
        <end position="90"/>
    </location>
</feature>
<dbReference type="OrthoDB" id="9814202at2"/>
<dbReference type="AlphaFoldDB" id="A0A0S3PU67"/>
<dbReference type="Pfam" id="PF03707">
    <property type="entry name" value="MHYT"/>
    <property type="match status" value="2"/>
</dbReference>
<dbReference type="GO" id="GO:0016020">
    <property type="term" value="C:membrane"/>
    <property type="evidence" value="ECO:0007669"/>
    <property type="project" value="UniProtKB-UniRule"/>
</dbReference>
<feature type="domain" description="GGDEF" evidence="3">
    <location>
        <begin position="302"/>
        <end position="434"/>
    </location>
</feature>
<sequence>MCGDISGLWLSQLNASGAAILRVISCLVTQHNLWLVALAASMCCLGSAITFGLFARARERSGLEKCGWTFLTAVAAGSSIWCTHFIAMLGYNIDAPVSLDPIYTTFSLLVAIVGCGVGFSIGAFSRQRFAPELSGCILGVSVSVMHYTGMQAYRVTGVVEWHHNYVVCSILLASLFSALAMREAKRLSNQYAQLAAAALFVFAIVSLHFTGMAAVEVTPLADFDNRNNREAFTAVAVAVASVGLIVAGTGVASYLIDNRASAQTVGRLRRLALHDALTGLPNRVHFSDHLSAELNLAERKAHGLAVIVIDLNNFKEVNDLRGHGAGDHTLQVIGQRFADLTGLGEFVARVGGDEFAATTRYEEIAEVNAFVDRLNAALNQPLAFDGFEAATGGAFGIALYGQDGLDAEQLVSNADLAMYRAKNRSGVTACFYRKEMDEAARERKSIRADLQYAIARGELKLHYQVQTSALTDEVTGYEALLRWTHRTRGLIPPDIFIPIAEESGAIVEIGDWVLRTACKTAVQWGRDKIAVNVSGVQIARADFAESVHSILYETGLPPNRLELEITETALIADKVRALHTIRQIHALGVSIAIDDFGTGYSSMQTLRTFPFSKIKLDRSFTHGLDREPAAKAILHAVLALGKSLGITVLAEGVETLAQLDILRHEGCDEVQGYLLGRPEPRESALAANISVAQLSRLAGAA</sequence>
<dbReference type="InterPro" id="IPR000160">
    <property type="entry name" value="GGDEF_dom"/>
</dbReference>
<dbReference type="InterPro" id="IPR005330">
    <property type="entry name" value="MHYT_dom"/>
</dbReference>
<feature type="domain" description="EAL" evidence="2">
    <location>
        <begin position="443"/>
        <end position="692"/>
    </location>
</feature>
<dbReference type="InterPro" id="IPR052155">
    <property type="entry name" value="Biofilm_reg_signaling"/>
</dbReference>
<dbReference type="CDD" id="cd01948">
    <property type="entry name" value="EAL"/>
    <property type="match status" value="1"/>
</dbReference>
<evidence type="ECO:0000256" key="1">
    <source>
        <dbReference type="PROSITE-ProRule" id="PRU00244"/>
    </source>
</evidence>
<evidence type="ECO:0000313" key="6">
    <source>
        <dbReference type="Proteomes" id="UP000236884"/>
    </source>
</evidence>
<keyword evidence="6" id="KW-1185">Reference proteome</keyword>
<dbReference type="InterPro" id="IPR035919">
    <property type="entry name" value="EAL_sf"/>
</dbReference>
<dbReference type="KEGG" id="vgo:GJW-30_1_02043"/>
<dbReference type="PANTHER" id="PTHR44757:SF2">
    <property type="entry name" value="BIOFILM ARCHITECTURE MAINTENANCE PROTEIN MBAA"/>
    <property type="match status" value="1"/>
</dbReference>
<dbReference type="EMBL" id="AP014946">
    <property type="protein sequence ID" value="BAT59510.1"/>
    <property type="molecule type" value="Genomic_DNA"/>
</dbReference>